<dbReference type="InterPro" id="IPR059104">
    <property type="entry name" value="Beta-prop_EIPR1-like"/>
</dbReference>
<evidence type="ECO:0000313" key="5">
    <source>
        <dbReference type="EMBL" id="EPZ30901.1"/>
    </source>
</evidence>
<evidence type="ECO:0000256" key="2">
    <source>
        <dbReference type="ARBA" id="ARBA00022574"/>
    </source>
</evidence>
<dbReference type="STRING" id="988480.A0A075AMM7"/>
<proteinExistence type="inferred from homology"/>
<sequence>MTKSSLFYNISQPAKSLTSVYSENERQLFLVGTCDIQQDNEIHLIDYDEDEHRFYSSIFDHPNEVISIASSNHNLKLIATCSSLATSTLKEENSADLFLLSECDPKGSQDNTSELKPLGKLTSKNDPHAVIFSPFDANIVVTLHKSNAILYSIKQGIDTIKNNNVSGEWKKTIFHPSKENELLISHQNSISLIDIRSQVFSLSLSSQFKEIRDFDVNPMRSNYIATCSANAVEIWDVRNSKTSVETLNHHTHWICSVSFNKFHDMLLLTSGTDGLVNLENLFTYSSASLYVTQDDPDFQNFQKPTNGLVKSYDQLEDSCYGVSWSAVDPWIFAALSYDGRFVIDHVPKEEKYKIIL</sequence>
<keyword evidence="2" id="KW-0853">WD repeat</keyword>
<organism evidence="5 6">
    <name type="scientific">Rozella allomycis (strain CSF55)</name>
    <dbReference type="NCBI Taxonomy" id="988480"/>
    <lineage>
        <taxon>Eukaryota</taxon>
        <taxon>Fungi</taxon>
        <taxon>Fungi incertae sedis</taxon>
        <taxon>Cryptomycota</taxon>
        <taxon>Cryptomycota incertae sedis</taxon>
        <taxon>Rozella</taxon>
    </lineage>
</organism>
<dbReference type="Proteomes" id="UP000030755">
    <property type="component" value="Unassembled WGS sequence"/>
</dbReference>
<dbReference type="SMART" id="SM00320">
    <property type="entry name" value="WD40"/>
    <property type="match status" value="3"/>
</dbReference>
<accession>A0A075AMM7</accession>
<dbReference type="InterPro" id="IPR036322">
    <property type="entry name" value="WD40_repeat_dom_sf"/>
</dbReference>
<dbReference type="AlphaFoldDB" id="A0A075AMM7"/>
<dbReference type="InterPro" id="IPR015943">
    <property type="entry name" value="WD40/YVTN_repeat-like_dom_sf"/>
</dbReference>
<dbReference type="PANTHER" id="PTHR14205:SF15">
    <property type="entry name" value="EARP AND GARP COMPLEX-INTERACTING PROTEIN 1"/>
    <property type="match status" value="1"/>
</dbReference>
<reference evidence="5 6" key="1">
    <citation type="journal article" date="2013" name="Curr. Biol.">
        <title>Shared signatures of parasitism and phylogenomics unite Cryptomycota and microsporidia.</title>
        <authorList>
            <person name="James T.Y."/>
            <person name="Pelin A."/>
            <person name="Bonen L."/>
            <person name="Ahrendt S."/>
            <person name="Sain D."/>
            <person name="Corradi N."/>
            <person name="Stajich J.E."/>
        </authorList>
    </citation>
    <scope>NUCLEOTIDE SEQUENCE [LARGE SCALE GENOMIC DNA]</scope>
    <source>
        <strain evidence="5 6">CSF55</strain>
    </source>
</reference>
<dbReference type="OrthoDB" id="427795at2759"/>
<dbReference type="GO" id="GO:0016567">
    <property type="term" value="P:protein ubiquitination"/>
    <property type="evidence" value="ECO:0007669"/>
    <property type="project" value="TreeGrafter"/>
</dbReference>
<keyword evidence="3" id="KW-0677">Repeat</keyword>
<dbReference type="OMA" id="HQFLALH"/>
<dbReference type="Gene3D" id="2.130.10.10">
    <property type="entry name" value="YVTN repeat-like/Quinoprotein amine dehydrogenase"/>
    <property type="match status" value="1"/>
</dbReference>
<dbReference type="HOGENOM" id="CLU_050772_0_0_1"/>
<protein>
    <recommendedName>
        <fullName evidence="4">EIPR1-like beta-propeller domain-containing protein</fullName>
    </recommendedName>
</protein>
<evidence type="ECO:0000256" key="1">
    <source>
        <dbReference type="ARBA" id="ARBA00005672"/>
    </source>
</evidence>
<dbReference type="SUPFAM" id="SSF50978">
    <property type="entry name" value="WD40 repeat-like"/>
    <property type="match status" value="1"/>
</dbReference>
<dbReference type="Pfam" id="PF23609">
    <property type="entry name" value="Beta-prop_EIPR1"/>
    <property type="match status" value="1"/>
</dbReference>
<comment type="similarity">
    <text evidence="1">Belongs to the WD repeat EIPR1 family.</text>
</comment>
<dbReference type="InterPro" id="IPR001680">
    <property type="entry name" value="WD40_rpt"/>
</dbReference>
<feature type="domain" description="EIPR1-like beta-propeller" evidence="4">
    <location>
        <begin position="3"/>
        <end position="278"/>
    </location>
</feature>
<dbReference type="PANTHER" id="PTHR14205">
    <property type="entry name" value="WD-REPEAT PROTEIN"/>
    <property type="match status" value="1"/>
</dbReference>
<dbReference type="InterPro" id="IPR040323">
    <property type="entry name" value="EIPR1"/>
</dbReference>
<keyword evidence="6" id="KW-1185">Reference proteome</keyword>
<evidence type="ECO:0000256" key="3">
    <source>
        <dbReference type="ARBA" id="ARBA00022737"/>
    </source>
</evidence>
<gene>
    <name evidence="5" type="ORF">O9G_002778</name>
</gene>
<evidence type="ECO:0000313" key="6">
    <source>
        <dbReference type="Proteomes" id="UP000030755"/>
    </source>
</evidence>
<evidence type="ECO:0000259" key="4">
    <source>
        <dbReference type="Pfam" id="PF23609"/>
    </source>
</evidence>
<dbReference type="EMBL" id="KE561347">
    <property type="protein sequence ID" value="EPZ30901.1"/>
    <property type="molecule type" value="Genomic_DNA"/>
</dbReference>
<name>A0A075AMM7_ROZAC</name>